<dbReference type="Proteomes" id="UP000006427">
    <property type="component" value="Unassembled WGS sequence"/>
</dbReference>
<evidence type="ECO:0000259" key="2">
    <source>
        <dbReference type="SMART" id="SM00849"/>
    </source>
</evidence>
<protein>
    <submittedName>
        <fullName evidence="3">Beta-lactamase domain protein</fullName>
    </submittedName>
</protein>
<keyword evidence="4" id="KW-1185">Reference proteome</keyword>
<reference evidence="3 4" key="1">
    <citation type="journal article" date="2010" name="Stand. Genomic Sci.">
        <title>Permanent draft genome sequence of Dethiosulfovibrio peptidovorans type strain (SEBR 4207).</title>
        <authorList>
            <person name="Labutti K."/>
            <person name="Mayilraj S."/>
            <person name="Clum A."/>
            <person name="Lucas S."/>
            <person name="Glavina Del Rio T."/>
            <person name="Nolan M."/>
            <person name="Tice H."/>
            <person name="Cheng J.F."/>
            <person name="Pitluck S."/>
            <person name="Liolios K."/>
            <person name="Ivanova N."/>
            <person name="Mavromatis K."/>
            <person name="Mikhailova N."/>
            <person name="Pati A."/>
            <person name="Goodwin L."/>
            <person name="Chen A."/>
            <person name="Palaniappan K."/>
            <person name="Land M."/>
            <person name="Hauser L."/>
            <person name="Chang Y.J."/>
            <person name="Jeffries C.D."/>
            <person name="Rohde M."/>
            <person name="Spring S."/>
            <person name="Goker M."/>
            <person name="Woyke T."/>
            <person name="Bristow J."/>
            <person name="Eisen J.A."/>
            <person name="Markowitz V."/>
            <person name="Hugenholtz P."/>
            <person name="Kyrpides N.C."/>
            <person name="Klenk H.P."/>
            <person name="Lapidus A."/>
        </authorList>
    </citation>
    <scope>NUCLEOTIDE SEQUENCE [LARGE SCALE GENOMIC DNA]</scope>
    <source>
        <strain evidence="3 4">DSM 11002</strain>
    </source>
</reference>
<dbReference type="eggNOG" id="COG0491">
    <property type="taxonomic scope" value="Bacteria"/>
</dbReference>
<feature type="compositionally biased region" description="Basic and acidic residues" evidence="1">
    <location>
        <begin position="331"/>
        <end position="349"/>
    </location>
</feature>
<dbReference type="CDD" id="cd07726">
    <property type="entry name" value="ST1585-like_MBL-fold"/>
    <property type="match status" value="1"/>
</dbReference>
<evidence type="ECO:0000313" key="3">
    <source>
        <dbReference type="EMBL" id="EFC91360.1"/>
    </source>
</evidence>
<evidence type="ECO:0000256" key="1">
    <source>
        <dbReference type="SAM" id="MobiDB-lite"/>
    </source>
</evidence>
<dbReference type="Pfam" id="PF00753">
    <property type="entry name" value="Lactamase_B"/>
    <property type="match status" value="1"/>
</dbReference>
<gene>
    <name evidence="3" type="ORF">Dpep_1334</name>
</gene>
<dbReference type="OrthoDB" id="9761531at2"/>
<feature type="domain" description="Metallo-beta-lactamase" evidence="2">
    <location>
        <begin position="29"/>
        <end position="229"/>
    </location>
</feature>
<organism evidence="3 4">
    <name type="scientific">Dethiosulfovibrio peptidovorans DSM 11002</name>
    <dbReference type="NCBI Taxonomy" id="469381"/>
    <lineage>
        <taxon>Bacteria</taxon>
        <taxon>Thermotogati</taxon>
        <taxon>Synergistota</taxon>
        <taxon>Synergistia</taxon>
        <taxon>Synergistales</taxon>
        <taxon>Dethiosulfovibrionaceae</taxon>
        <taxon>Dethiosulfovibrio</taxon>
    </lineage>
</organism>
<dbReference type="RefSeq" id="WP_005660729.1">
    <property type="nucleotide sequence ID" value="NZ_ABTR02000001.1"/>
</dbReference>
<dbReference type="PANTHER" id="PTHR42951">
    <property type="entry name" value="METALLO-BETA-LACTAMASE DOMAIN-CONTAINING"/>
    <property type="match status" value="1"/>
</dbReference>
<dbReference type="InterPro" id="IPR001279">
    <property type="entry name" value="Metallo-B-lactamas"/>
</dbReference>
<dbReference type="STRING" id="469381.Dpep_1334"/>
<comment type="caution">
    <text evidence="3">The sequence shown here is derived from an EMBL/GenBank/DDBJ whole genome shotgun (WGS) entry which is preliminary data.</text>
</comment>
<feature type="region of interest" description="Disordered" evidence="1">
    <location>
        <begin position="328"/>
        <end position="359"/>
    </location>
</feature>
<dbReference type="PaxDb" id="469381-Dpep_1334"/>
<dbReference type="PANTHER" id="PTHR42951:SF4">
    <property type="entry name" value="ACYL-COENZYME A THIOESTERASE MBLAC2"/>
    <property type="match status" value="1"/>
</dbReference>
<evidence type="ECO:0000313" key="4">
    <source>
        <dbReference type="Proteomes" id="UP000006427"/>
    </source>
</evidence>
<dbReference type="EMBL" id="ABTR02000001">
    <property type="protein sequence ID" value="EFC91360.1"/>
    <property type="molecule type" value="Genomic_DNA"/>
</dbReference>
<dbReference type="InterPro" id="IPR036866">
    <property type="entry name" value="RibonucZ/Hydroxyglut_hydro"/>
</dbReference>
<dbReference type="Gene3D" id="3.60.15.10">
    <property type="entry name" value="Ribonuclease Z/Hydroxyacylglutathione hydrolase-like"/>
    <property type="match status" value="1"/>
</dbReference>
<proteinExistence type="predicted"/>
<dbReference type="AlphaFoldDB" id="D2Z7B3"/>
<dbReference type="SUPFAM" id="SSF56281">
    <property type="entry name" value="Metallo-hydrolase/oxidoreductase"/>
    <property type="match status" value="1"/>
</dbReference>
<dbReference type="SMART" id="SM00849">
    <property type="entry name" value="Lactamase_B"/>
    <property type="match status" value="1"/>
</dbReference>
<dbReference type="InterPro" id="IPR037482">
    <property type="entry name" value="ST1585_MBL-fold"/>
</dbReference>
<name>D2Z7B3_9BACT</name>
<feature type="compositionally biased region" description="Polar residues" evidence="1">
    <location>
        <begin position="350"/>
        <end position="359"/>
    </location>
</feature>
<dbReference type="InterPro" id="IPR050855">
    <property type="entry name" value="NDM-1-like"/>
</dbReference>
<sequence>MKIDLVLETSDTSLYLVDLPQPIEGFEHFICSWILEDRAKETVSVVDCGPRSTIPVLDGALRSLKLRPNRLLLTHVHLDHGGGAGYLCRLYPDMTVTAHQRGHRHLVDPERLWEGSLLVLGDTATSYGKPLPVPEKSLNYALSDIFTIETPGHAHHHLSFLYSGDRRILFAGEVAGVCADRMVNRWHSDKTKKAPYLRPAAAPPFRIDIGRESLRSVLKLDHDLFCPGHYGPVDDGATFMKKALDQLDLWEETISLAREDEDPDALVDHLIKTDPALKPIEEFLPEVASRERNFMTNSVMGIMKDISDKILKGDILYAESHSWRNGGNDIVRNDSGRYRPGRERQDKSGRSGTFHTNRS</sequence>
<accession>D2Z7B3</accession>